<keyword evidence="2" id="KW-1185">Reference proteome</keyword>
<proteinExistence type="predicted"/>
<sequence length="88" mass="10027">MASSGAKRSPAAQDQENNWKSYVEPHVNFSEYVLEKEERVIITKSGFDTSAIYLIVEACPNDEYKVKQASDNKVLTESIKRIYIKRVA</sequence>
<evidence type="ECO:0000313" key="2">
    <source>
        <dbReference type="Proteomes" id="UP001152130"/>
    </source>
</evidence>
<dbReference type="Proteomes" id="UP001152130">
    <property type="component" value="Unassembled WGS sequence"/>
</dbReference>
<reference evidence="1" key="1">
    <citation type="submission" date="2022-10" db="EMBL/GenBank/DDBJ databases">
        <title>Fusarium specimens isolated from Avocado Roots.</title>
        <authorList>
            <person name="Stajich J."/>
            <person name="Roper C."/>
            <person name="Heimlech-Rivalta G."/>
        </authorList>
    </citation>
    <scope>NUCLEOTIDE SEQUENCE</scope>
    <source>
        <strain evidence="1">CF00143</strain>
    </source>
</reference>
<evidence type="ECO:0000313" key="1">
    <source>
        <dbReference type="EMBL" id="KAJ4007475.1"/>
    </source>
</evidence>
<dbReference type="AlphaFoldDB" id="A0A9W8PI32"/>
<dbReference type="EMBL" id="JAPDHF010000017">
    <property type="protein sequence ID" value="KAJ4007475.1"/>
    <property type="molecule type" value="Genomic_DNA"/>
</dbReference>
<name>A0A9W8PI32_9HYPO</name>
<organism evidence="1 2">
    <name type="scientific">Fusarium irregulare</name>
    <dbReference type="NCBI Taxonomy" id="2494466"/>
    <lineage>
        <taxon>Eukaryota</taxon>
        <taxon>Fungi</taxon>
        <taxon>Dikarya</taxon>
        <taxon>Ascomycota</taxon>
        <taxon>Pezizomycotina</taxon>
        <taxon>Sordariomycetes</taxon>
        <taxon>Hypocreomycetidae</taxon>
        <taxon>Hypocreales</taxon>
        <taxon>Nectriaceae</taxon>
        <taxon>Fusarium</taxon>
        <taxon>Fusarium incarnatum-equiseti species complex</taxon>
    </lineage>
</organism>
<gene>
    <name evidence="1" type="ORF">NW766_010161</name>
</gene>
<comment type="caution">
    <text evidence="1">The sequence shown here is derived from an EMBL/GenBank/DDBJ whole genome shotgun (WGS) entry which is preliminary data.</text>
</comment>
<protein>
    <submittedName>
        <fullName evidence="1">Uncharacterized protein</fullName>
    </submittedName>
</protein>
<accession>A0A9W8PI32</accession>